<reference evidence="3" key="1">
    <citation type="submission" date="2021-06" db="EMBL/GenBank/DDBJ databases">
        <authorList>
            <person name="Kallberg Y."/>
            <person name="Tangrot J."/>
            <person name="Rosling A."/>
        </authorList>
    </citation>
    <scope>NUCLEOTIDE SEQUENCE</scope>
    <source>
        <strain evidence="3">CL551</strain>
    </source>
</reference>
<feature type="non-terminal residue" evidence="3">
    <location>
        <position position="1"/>
    </location>
</feature>
<evidence type="ECO:0000313" key="4">
    <source>
        <dbReference type="Proteomes" id="UP000789342"/>
    </source>
</evidence>
<feature type="transmembrane region" description="Helical" evidence="2">
    <location>
        <begin position="6"/>
        <end position="24"/>
    </location>
</feature>
<evidence type="ECO:0000256" key="2">
    <source>
        <dbReference type="SAM" id="Phobius"/>
    </source>
</evidence>
<dbReference type="EMBL" id="CAJVPV010011277">
    <property type="protein sequence ID" value="CAG8659525.1"/>
    <property type="molecule type" value="Genomic_DNA"/>
</dbReference>
<protein>
    <submittedName>
        <fullName evidence="3">10078_t:CDS:1</fullName>
    </submittedName>
</protein>
<keyword evidence="2" id="KW-1133">Transmembrane helix</keyword>
<dbReference type="AlphaFoldDB" id="A0A9N9E0L3"/>
<gene>
    <name evidence="3" type="ORF">AMORRO_LOCUS10344</name>
</gene>
<feature type="compositionally biased region" description="Basic and acidic residues" evidence="1">
    <location>
        <begin position="41"/>
        <end position="62"/>
    </location>
</feature>
<keyword evidence="4" id="KW-1185">Reference proteome</keyword>
<proteinExistence type="predicted"/>
<evidence type="ECO:0000313" key="3">
    <source>
        <dbReference type="EMBL" id="CAG8659525.1"/>
    </source>
</evidence>
<evidence type="ECO:0000256" key="1">
    <source>
        <dbReference type="SAM" id="MobiDB-lite"/>
    </source>
</evidence>
<organism evidence="3 4">
    <name type="scientific">Acaulospora morrowiae</name>
    <dbReference type="NCBI Taxonomy" id="94023"/>
    <lineage>
        <taxon>Eukaryota</taxon>
        <taxon>Fungi</taxon>
        <taxon>Fungi incertae sedis</taxon>
        <taxon>Mucoromycota</taxon>
        <taxon>Glomeromycotina</taxon>
        <taxon>Glomeromycetes</taxon>
        <taxon>Diversisporales</taxon>
        <taxon>Acaulosporaceae</taxon>
        <taxon>Acaulospora</taxon>
    </lineage>
</organism>
<name>A0A9N9E0L3_9GLOM</name>
<comment type="caution">
    <text evidence="3">The sequence shown here is derived from an EMBL/GenBank/DDBJ whole genome shotgun (WGS) entry which is preliminary data.</text>
</comment>
<keyword evidence="2" id="KW-0472">Membrane</keyword>
<sequence>RFKSVIVGSLLGAGISIYAWAPMFGKLRRNGLAETIQNARPNDENEVSKKEVSDKHTPAQNK</sequence>
<keyword evidence="2" id="KW-0812">Transmembrane</keyword>
<accession>A0A9N9E0L3</accession>
<feature type="region of interest" description="Disordered" evidence="1">
    <location>
        <begin position="36"/>
        <end position="62"/>
    </location>
</feature>
<dbReference type="Proteomes" id="UP000789342">
    <property type="component" value="Unassembled WGS sequence"/>
</dbReference>